<accession>A0A7C4W1C8</accession>
<name>A0A7C4W1C8_9BACT</name>
<reference evidence="1" key="1">
    <citation type="journal article" date="2020" name="mSystems">
        <title>Genome- and Community-Level Interaction Insights into Carbon Utilization and Element Cycling Functions of Hydrothermarchaeota in Hydrothermal Sediment.</title>
        <authorList>
            <person name="Zhou Z."/>
            <person name="Liu Y."/>
            <person name="Xu W."/>
            <person name="Pan J."/>
            <person name="Luo Z.H."/>
            <person name="Li M."/>
        </authorList>
    </citation>
    <scope>NUCLEOTIDE SEQUENCE [LARGE SCALE GENOMIC DNA]</scope>
    <source>
        <strain evidence="1">SpSt-477</strain>
    </source>
</reference>
<protein>
    <submittedName>
        <fullName evidence="1">Uncharacterized protein</fullName>
    </submittedName>
</protein>
<organism evidence="1">
    <name type="scientific">Desulfatirhabdium butyrativorans</name>
    <dbReference type="NCBI Taxonomy" id="340467"/>
    <lineage>
        <taxon>Bacteria</taxon>
        <taxon>Pseudomonadati</taxon>
        <taxon>Thermodesulfobacteriota</taxon>
        <taxon>Desulfobacteria</taxon>
        <taxon>Desulfobacterales</taxon>
        <taxon>Desulfatirhabdiaceae</taxon>
        <taxon>Desulfatirhabdium</taxon>
    </lineage>
</organism>
<dbReference type="AlphaFoldDB" id="A0A7C4W1C8"/>
<proteinExistence type="predicted"/>
<dbReference type="EMBL" id="DSUH01000298">
    <property type="protein sequence ID" value="HGU33738.1"/>
    <property type="molecule type" value="Genomic_DNA"/>
</dbReference>
<gene>
    <name evidence="1" type="ORF">ENS29_12925</name>
</gene>
<sequence>MDQETGMQYLEAVIRYVLSTLEGTEVDTLKQMVDERLSAEKGEFVMTTIAEALFNKGVQQGIQQGILQGKLEGLYNAIEFGLEIRYGTQALEMMEGIRKITEMDRLSAIRDAIRVGVKMEDIQDLVQACRA</sequence>
<evidence type="ECO:0000313" key="1">
    <source>
        <dbReference type="EMBL" id="HGU33738.1"/>
    </source>
</evidence>
<comment type="caution">
    <text evidence="1">The sequence shown here is derived from an EMBL/GenBank/DDBJ whole genome shotgun (WGS) entry which is preliminary data.</text>
</comment>